<evidence type="ECO:0000256" key="1">
    <source>
        <dbReference type="SAM" id="MobiDB-lite"/>
    </source>
</evidence>
<protein>
    <submittedName>
        <fullName evidence="2">Uncharacterized protein</fullName>
    </submittedName>
</protein>
<organism evidence="2 3">
    <name type="scientific">Paraburkholderia xenovorans (strain LB400)</name>
    <dbReference type="NCBI Taxonomy" id="266265"/>
    <lineage>
        <taxon>Bacteria</taxon>
        <taxon>Pseudomonadati</taxon>
        <taxon>Pseudomonadota</taxon>
        <taxon>Betaproteobacteria</taxon>
        <taxon>Burkholderiales</taxon>
        <taxon>Burkholderiaceae</taxon>
        <taxon>Paraburkholderia</taxon>
    </lineage>
</organism>
<feature type="region of interest" description="Disordered" evidence="1">
    <location>
        <begin position="49"/>
        <end position="108"/>
    </location>
</feature>
<dbReference type="RefSeq" id="WP_011487808.1">
    <property type="nucleotide sequence ID" value="NC_007951.1"/>
</dbReference>
<dbReference type="EMBL" id="CP000270">
    <property type="protein sequence ID" value="ABE30101.1"/>
    <property type="molecule type" value="Genomic_DNA"/>
</dbReference>
<name>Q140Y8_PARXL</name>
<gene>
    <name evidence="2" type="ORF">Bxe_A2872</name>
</gene>
<sequence>MQGLERLEKYGEDMLRFLGIGVLLLTVVSTVSAGERYVEVWNPPEARVDAPRAKLPHKQSMHRHSAPRAVKYRARSTPAPTRKLIAKQREIPVDSRTATPDLTDLPRQITPEGNILRVDSRQAYVGVSR</sequence>
<reference evidence="2 3" key="1">
    <citation type="journal article" date="2006" name="Proc. Natl. Acad. Sci. U.S.A.">
        <title>Burkholderia xenovorans LB400 harbors a multi-replicon, 9.73-Mbp genome shaped for versatility.</title>
        <authorList>
            <person name="Chain P.S."/>
            <person name="Denef V.J."/>
            <person name="Konstantinidis K.T."/>
            <person name="Vergez L.M."/>
            <person name="Agullo L."/>
            <person name="Reyes V.L."/>
            <person name="Hauser L."/>
            <person name="Cordova M."/>
            <person name="Gomez L."/>
            <person name="Gonzalez M."/>
            <person name="Land M."/>
            <person name="Lao V."/>
            <person name="Larimer F."/>
            <person name="LiPuma J.J."/>
            <person name="Mahenthiralingam E."/>
            <person name="Malfatti S.A."/>
            <person name="Marx C.J."/>
            <person name="Parnell J.J."/>
            <person name="Ramette A."/>
            <person name="Richardson P."/>
            <person name="Seeger M."/>
            <person name="Smith D."/>
            <person name="Spilker T."/>
            <person name="Sul W.J."/>
            <person name="Tsoi T.V."/>
            <person name="Ulrich L.E."/>
            <person name="Zhulin I.B."/>
            <person name="Tiedje J.M."/>
        </authorList>
    </citation>
    <scope>NUCLEOTIDE SEQUENCE [LARGE SCALE GENOMIC DNA]</scope>
    <source>
        <strain evidence="2 3">LB400</strain>
    </source>
</reference>
<feature type="compositionally biased region" description="Basic residues" evidence="1">
    <location>
        <begin position="54"/>
        <end position="74"/>
    </location>
</feature>
<dbReference type="eggNOG" id="ENOG503172P">
    <property type="taxonomic scope" value="Bacteria"/>
</dbReference>
<evidence type="ECO:0000313" key="3">
    <source>
        <dbReference type="Proteomes" id="UP000001817"/>
    </source>
</evidence>
<keyword evidence="3" id="KW-1185">Reference proteome</keyword>
<accession>Q140Y8</accession>
<evidence type="ECO:0000313" key="2">
    <source>
        <dbReference type="EMBL" id="ABE30101.1"/>
    </source>
</evidence>
<dbReference type="KEGG" id="bxe:Bxe_A2872"/>
<dbReference type="AlphaFoldDB" id="Q140Y8"/>
<dbReference type="Proteomes" id="UP000001817">
    <property type="component" value="Chromosome 1"/>
</dbReference>
<proteinExistence type="predicted"/>